<name>A0ABP8MGS2_9BACT</name>
<protein>
    <submittedName>
        <fullName evidence="2">Uncharacterized protein</fullName>
    </submittedName>
</protein>
<evidence type="ECO:0000313" key="3">
    <source>
        <dbReference type="Proteomes" id="UP001501175"/>
    </source>
</evidence>
<keyword evidence="1" id="KW-0732">Signal</keyword>
<feature type="signal peptide" evidence="1">
    <location>
        <begin position="1"/>
        <end position="22"/>
    </location>
</feature>
<organism evidence="2 3">
    <name type="scientific">Nibrella saemangeumensis</name>
    <dbReference type="NCBI Taxonomy" id="1084526"/>
    <lineage>
        <taxon>Bacteria</taxon>
        <taxon>Pseudomonadati</taxon>
        <taxon>Bacteroidota</taxon>
        <taxon>Cytophagia</taxon>
        <taxon>Cytophagales</taxon>
        <taxon>Spirosomataceae</taxon>
        <taxon>Nibrella</taxon>
    </lineage>
</organism>
<dbReference type="Proteomes" id="UP001501175">
    <property type="component" value="Unassembled WGS sequence"/>
</dbReference>
<dbReference type="EMBL" id="BAABHD010000005">
    <property type="protein sequence ID" value="GAA4449226.1"/>
    <property type="molecule type" value="Genomic_DNA"/>
</dbReference>
<keyword evidence="3" id="KW-1185">Reference proteome</keyword>
<accession>A0ABP8MGS2</accession>
<sequence length="224" mass="26056">MLNMVKRILILLLLLCNLPVWAAVDSVHTERFSRLAQQLNIRQSKLKQGEYQVRVWEKVALAYGDAQKLYVIDKKRKNVKLMKYTMSWNKQIFKGFTRSKPKQQPDEPFWQEMVQLDLLTLPDKDQIREKIFPKQKPRDYSSRVKVNSDSTVVVTAQKAQGSHLIMGDGVGYIVEVLGKDYFHTYSYSNPLSYAKARPEVDELQKIAVILFKIKGVFGDDPLRY</sequence>
<gene>
    <name evidence="2" type="ORF">GCM10023189_08370</name>
</gene>
<evidence type="ECO:0000313" key="2">
    <source>
        <dbReference type="EMBL" id="GAA4449226.1"/>
    </source>
</evidence>
<comment type="caution">
    <text evidence="2">The sequence shown here is derived from an EMBL/GenBank/DDBJ whole genome shotgun (WGS) entry which is preliminary data.</text>
</comment>
<evidence type="ECO:0000256" key="1">
    <source>
        <dbReference type="SAM" id="SignalP"/>
    </source>
</evidence>
<feature type="chain" id="PRO_5047241687" evidence="1">
    <location>
        <begin position="23"/>
        <end position="224"/>
    </location>
</feature>
<reference evidence="3" key="1">
    <citation type="journal article" date="2019" name="Int. J. Syst. Evol. Microbiol.">
        <title>The Global Catalogue of Microorganisms (GCM) 10K type strain sequencing project: providing services to taxonomists for standard genome sequencing and annotation.</title>
        <authorList>
            <consortium name="The Broad Institute Genomics Platform"/>
            <consortium name="The Broad Institute Genome Sequencing Center for Infectious Disease"/>
            <person name="Wu L."/>
            <person name="Ma J."/>
        </authorList>
    </citation>
    <scope>NUCLEOTIDE SEQUENCE [LARGE SCALE GENOMIC DNA]</scope>
    <source>
        <strain evidence="3">JCM 17927</strain>
    </source>
</reference>
<proteinExistence type="predicted"/>